<evidence type="ECO:0000259" key="1">
    <source>
        <dbReference type="Pfam" id="PF01370"/>
    </source>
</evidence>
<accession>Q67G46</accession>
<dbReference type="InterPro" id="IPR036291">
    <property type="entry name" value="NAD(P)-bd_dom_sf"/>
</dbReference>
<proteinExistence type="predicted"/>
<dbReference type="Pfam" id="PF01370">
    <property type="entry name" value="Epimerase"/>
    <property type="match status" value="1"/>
</dbReference>
<dbReference type="InterPro" id="IPR050177">
    <property type="entry name" value="Lipid_A_modif_metabolic_enz"/>
</dbReference>
<dbReference type="SUPFAM" id="SSF51735">
    <property type="entry name" value="NAD(P)-binding Rossmann-fold domains"/>
    <property type="match status" value="1"/>
</dbReference>
<organism evidence="2">
    <name type="scientific">Streptomyces griseoruber</name>
    <dbReference type="NCBI Taxonomy" id="1943"/>
    <lineage>
        <taxon>Bacteria</taxon>
        <taxon>Bacillati</taxon>
        <taxon>Actinomycetota</taxon>
        <taxon>Actinomycetes</taxon>
        <taxon>Kitasatosporales</taxon>
        <taxon>Streptomycetaceae</taxon>
        <taxon>Streptomyces</taxon>
    </lineage>
</organism>
<dbReference type="AlphaFoldDB" id="Q67G46"/>
<reference evidence="2" key="1">
    <citation type="journal article" date="2004" name="Chem. Biol.">
        <title>The hedamycin locus implicates a novel aromatic PKS priming mechanism.</title>
        <authorList>
            <person name="Bililign T."/>
            <person name="Hyun C.G."/>
            <person name="Williams J.S."/>
            <person name="Czisny A.M."/>
            <person name="Thorson J.S."/>
        </authorList>
    </citation>
    <scope>NUCLEOTIDE SEQUENCE</scope>
</reference>
<dbReference type="EMBL" id="AY196994">
    <property type="protein sequence ID" value="AAP85346.1"/>
    <property type="molecule type" value="Genomic_DNA"/>
</dbReference>
<dbReference type="InterPro" id="IPR001509">
    <property type="entry name" value="Epimerase_deHydtase"/>
</dbReference>
<dbReference type="PANTHER" id="PTHR43245">
    <property type="entry name" value="BIFUNCTIONAL POLYMYXIN RESISTANCE PROTEIN ARNA"/>
    <property type="match status" value="1"/>
</dbReference>
<protein>
    <submittedName>
        <fullName evidence="2">Diphospho-4-keto-2,3,6-trideoxyhexulose reductase</fullName>
    </submittedName>
</protein>
<dbReference type="PANTHER" id="PTHR43245:SF13">
    <property type="entry name" value="UDP-D-APIOSE_UDP-D-XYLOSE SYNTHASE 2"/>
    <property type="match status" value="1"/>
</dbReference>
<evidence type="ECO:0000313" key="2">
    <source>
        <dbReference type="EMBL" id="AAP85346.1"/>
    </source>
</evidence>
<dbReference type="Gene3D" id="3.90.25.10">
    <property type="entry name" value="UDP-galactose 4-epimerase, domain 1"/>
    <property type="match status" value="1"/>
</dbReference>
<sequence>MPAQPSALVLGGTGFVGRHVCEGLDRSGFDVVAVARRPPADSVGDRFRPLDLGRQPVGEVAAVLAETSPAVVVNAVGSIWGHSDPEMWDAAAAPTLRLLDALALSGARPRVIHLGSVLEYGRVEAGTTMGAATAARPTSAYGRAKLAATRAVLDRVRAGRFDGMVLRAANLAGPGSPDVSLLGRVATRLAQAGPDGVARVELDPLLARRDYVDVRDVADAVVAAATTSLSGELVDIGRGESVPVRTLVDLLIARSGVPARVVERPGAGIRHSTEEWSRVDIAPAARLLGWRPRRSLAEAVEDFWHDFLRRHHTTDQKRSAH</sequence>
<name>Q67G46_9ACTN</name>
<feature type="domain" description="NAD-dependent epimerase/dehydratase" evidence="1">
    <location>
        <begin position="7"/>
        <end position="237"/>
    </location>
</feature>
<dbReference type="Gene3D" id="3.40.50.720">
    <property type="entry name" value="NAD(P)-binding Rossmann-like Domain"/>
    <property type="match status" value="1"/>
</dbReference>